<dbReference type="InterPro" id="IPR001425">
    <property type="entry name" value="Arc/bac/fun_rhodopsins"/>
</dbReference>
<dbReference type="SUPFAM" id="SSF81321">
    <property type="entry name" value="Family A G protein-coupled receptor-like"/>
    <property type="match status" value="1"/>
</dbReference>
<evidence type="ECO:0000256" key="4">
    <source>
        <dbReference type="ARBA" id="ARBA00022989"/>
    </source>
</evidence>
<gene>
    <name evidence="7" type="ORF">GS429_06875</name>
</gene>
<keyword evidence="5 6" id="KW-0472">Membrane</keyword>
<feature type="transmembrane region" description="Helical" evidence="6">
    <location>
        <begin position="73"/>
        <end position="90"/>
    </location>
</feature>
<feature type="transmembrane region" description="Helical" evidence="6">
    <location>
        <begin position="166"/>
        <end position="185"/>
    </location>
</feature>
<keyword evidence="3 6" id="KW-0812">Transmembrane</keyword>
<reference evidence="7 8" key="1">
    <citation type="submission" date="2020-01" db="EMBL/GenBank/DDBJ databases">
        <title>Natronorubrum sp. JWXQ-INN 674 isolated from Inner Mongolia Autonomous Region of China.</title>
        <authorList>
            <person name="Xue Q."/>
        </authorList>
    </citation>
    <scope>NUCLEOTIDE SEQUENCE [LARGE SCALE GENOMIC DNA]</scope>
    <source>
        <strain evidence="7 8">JWXQ-INN-674</strain>
    </source>
</reference>
<evidence type="ECO:0000313" key="8">
    <source>
        <dbReference type="Proteomes" id="UP000434101"/>
    </source>
</evidence>
<comment type="similarity">
    <text evidence="2">Belongs to the archaeal/bacterial/fungal opsin family.</text>
</comment>
<dbReference type="Gene3D" id="1.20.1070.10">
    <property type="entry name" value="Rhodopsin 7-helix transmembrane proteins"/>
    <property type="match status" value="1"/>
</dbReference>
<feature type="transmembrane region" description="Helical" evidence="6">
    <location>
        <begin position="97"/>
        <end position="118"/>
    </location>
</feature>
<dbReference type="Proteomes" id="UP000434101">
    <property type="component" value="Unassembled WGS sequence"/>
</dbReference>
<comment type="caution">
    <text evidence="7">The sequence shown here is derived from an EMBL/GenBank/DDBJ whole genome shotgun (WGS) entry which is preliminary data.</text>
</comment>
<dbReference type="RefSeq" id="WP_160063981.1">
    <property type="nucleotide sequence ID" value="NZ_WUYX01000024.1"/>
</dbReference>
<dbReference type="Pfam" id="PF01036">
    <property type="entry name" value="Bac_rhodopsin"/>
    <property type="match status" value="1"/>
</dbReference>
<feature type="transmembrane region" description="Helical" evidence="6">
    <location>
        <begin position="124"/>
        <end position="145"/>
    </location>
</feature>
<evidence type="ECO:0000313" key="7">
    <source>
        <dbReference type="EMBL" id="MXV61792.1"/>
    </source>
</evidence>
<keyword evidence="8" id="KW-1185">Reference proteome</keyword>
<dbReference type="GO" id="GO:0016020">
    <property type="term" value="C:membrane"/>
    <property type="evidence" value="ECO:0007669"/>
    <property type="project" value="UniProtKB-SubCell"/>
</dbReference>
<dbReference type="EMBL" id="WUYX01000024">
    <property type="protein sequence ID" value="MXV61792.1"/>
    <property type="molecule type" value="Genomic_DNA"/>
</dbReference>
<evidence type="ECO:0000256" key="2">
    <source>
        <dbReference type="ARBA" id="ARBA00008130"/>
    </source>
</evidence>
<evidence type="ECO:0000256" key="6">
    <source>
        <dbReference type="SAM" id="Phobius"/>
    </source>
</evidence>
<accession>A0A6B0VLZ7</accession>
<evidence type="ECO:0000256" key="5">
    <source>
        <dbReference type="ARBA" id="ARBA00023136"/>
    </source>
</evidence>
<feature type="transmembrane region" description="Helical" evidence="6">
    <location>
        <begin position="6"/>
        <end position="24"/>
    </location>
</feature>
<keyword evidence="4 6" id="KW-1133">Transmembrane helix</keyword>
<dbReference type="AlphaFoldDB" id="A0A6B0VLZ7"/>
<name>A0A6B0VLZ7_9EURY</name>
<dbReference type="SMART" id="SM01021">
    <property type="entry name" value="Bac_rhodopsin"/>
    <property type="match status" value="1"/>
</dbReference>
<feature type="transmembrane region" description="Helical" evidence="6">
    <location>
        <begin position="191"/>
        <end position="213"/>
    </location>
</feature>
<proteinExistence type="inferred from homology"/>
<feature type="transmembrane region" description="Helical" evidence="6">
    <location>
        <begin position="36"/>
        <end position="53"/>
    </location>
</feature>
<dbReference type="OrthoDB" id="330248at2157"/>
<protein>
    <submittedName>
        <fullName evidence="7">Bacteriorhodopsin</fullName>
    </submittedName>
</protein>
<comment type="subcellular location">
    <subcellularLocation>
        <location evidence="1">Membrane</location>
        <topology evidence="1">Multi-pass membrane protein</topology>
    </subcellularLocation>
</comment>
<evidence type="ECO:0000256" key="1">
    <source>
        <dbReference type="ARBA" id="ARBA00004141"/>
    </source>
</evidence>
<sequence>MIEQSTVLAVSAVVLGVLALVFLLWTRRVPTSRRRYGYAATLAAGAMSGTYLIMSLELLTVSTSGTEESVARFLGYSIVWATISYVLGAVSDAGRRYTLALFACSMLTLWTTFAGWVLGETGATLASVGTLAAFVGLVYLLLGPVARTAASVSGERLLLYDKLKNLVLLAWFGLIVLGLISQQNLALTDGFVGQVAATYIDVVLLAGFGGLVLRSGTALEQTAASTELFSELVDTGEADADGSGLDAAD</sequence>
<organism evidence="7 8">
    <name type="scientific">Natronorubrum halalkaliphilum</name>
    <dbReference type="NCBI Taxonomy" id="2691917"/>
    <lineage>
        <taxon>Archaea</taxon>
        <taxon>Methanobacteriati</taxon>
        <taxon>Methanobacteriota</taxon>
        <taxon>Stenosarchaea group</taxon>
        <taxon>Halobacteria</taxon>
        <taxon>Halobacteriales</taxon>
        <taxon>Natrialbaceae</taxon>
        <taxon>Natronorubrum</taxon>
    </lineage>
</organism>
<evidence type="ECO:0000256" key="3">
    <source>
        <dbReference type="ARBA" id="ARBA00022692"/>
    </source>
</evidence>